<dbReference type="InterPro" id="IPR000983">
    <property type="entry name" value="Bac_GSPG_pilin"/>
</dbReference>
<keyword evidence="1" id="KW-0488">Methylation</keyword>
<organism evidence="3 4">
    <name type="scientific">Eiseniibacteriota bacterium</name>
    <dbReference type="NCBI Taxonomy" id="2212470"/>
    <lineage>
        <taxon>Bacteria</taxon>
        <taxon>Candidatus Eiseniibacteriota</taxon>
    </lineage>
</organism>
<evidence type="ECO:0000313" key="4">
    <source>
        <dbReference type="Proteomes" id="UP000777784"/>
    </source>
</evidence>
<dbReference type="SUPFAM" id="SSF54523">
    <property type="entry name" value="Pili subunits"/>
    <property type="match status" value="1"/>
</dbReference>
<protein>
    <submittedName>
        <fullName evidence="3">Type II secretion system protein GspG</fullName>
    </submittedName>
</protein>
<keyword evidence="2" id="KW-0472">Membrane</keyword>
<gene>
    <name evidence="3" type="ORF">KJ970_03760</name>
</gene>
<dbReference type="Pfam" id="PF07963">
    <property type="entry name" value="N_methyl"/>
    <property type="match status" value="1"/>
</dbReference>
<dbReference type="InterPro" id="IPR045584">
    <property type="entry name" value="Pilin-like"/>
</dbReference>
<dbReference type="AlphaFoldDB" id="A0A948RS59"/>
<dbReference type="PRINTS" id="PR00813">
    <property type="entry name" value="BCTERIALGSPG"/>
</dbReference>
<evidence type="ECO:0000256" key="1">
    <source>
        <dbReference type="ARBA" id="ARBA00022481"/>
    </source>
</evidence>
<evidence type="ECO:0000313" key="3">
    <source>
        <dbReference type="EMBL" id="MBU2690018.1"/>
    </source>
</evidence>
<keyword evidence="2" id="KW-1133">Transmembrane helix</keyword>
<evidence type="ECO:0000256" key="2">
    <source>
        <dbReference type="SAM" id="Phobius"/>
    </source>
</evidence>
<reference evidence="3" key="1">
    <citation type="submission" date="2021-05" db="EMBL/GenBank/DDBJ databases">
        <title>Energy efficiency and biological interactions define the core microbiome of deep oligotrophic groundwater.</title>
        <authorList>
            <person name="Mehrshad M."/>
            <person name="Lopez-Fernandez M."/>
            <person name="Bell E."/>
            <person name="Bernier-Latmani R."/>
            <person name="Bertilsson S."/>
            <person name="Dopson M."/>
        </authorList>
    </citation>
    <scope>NUCLEOTIDE SEQUENCE</scope>
    <source>
        <strain evidence="3">Modern_marine.mb.64</strain>
    </source>
</reference>
<comment type="caution">
    <text evidence="3">The sequence shown here is derived from an EMBL/GenBank/DDBJ whole genome shotgun (WGS) entry which is preliminary data.</text>
</comment>
<sequence length="184" mass="19731">MKRNAGFTMIEAIVIVGILAVLAGILTPLVIQEVGKSKVSRAKSDMEAISTAFNQYYMDTTFWPSKWTGSSNDEQDLVAFSCLYSNTEGLNTWDGPYMERGVQSGSDMVVALASNGVYRGVVDPWGLPYKVYYGKKGTNRGGPGGAIAIISGGPDGVIDTAAQRLLQGDPKKDDIIAVVTRKVN</sequence>
<dbReference type="Proteomes" id="UP000777784">
    <property type="component" value="Unassembled WGS sequence"/>
</dbReference>
<dbReference type="GO" id="GO:0015628">
    <property type="term" value="P:protein secretion by the type II secretion system"/>
    <property type="evidence" value="ECO:0007669"/>
    <property type="project" value="InterPro"/>
</dbReference>
<dbReference type="Pfam" id="PF22434">
    <property type="entry name" value="PilW_C"/>
    <property type="match status" value="1"/>
</dbReference>
<dbReference type="Gene3D" id="3.30.700.10">
    <property type="entry name" value="Glycoprotein, Type 4 Pilin"/>
    <property type="match status" value="1"/>
</dbReference>
<name>A0A948RS59_UNCEI</name>
<keyword evidence="2" id="KW-0812">Transmembrane</keyword>
<proteinExistence type="predicted"/>
<dbReference type="GO" id="GO:0015627">
    <property type="term" value="C:type II protein secretion system complex"/>
    <property type="evidence" value="ECO:0007669"/>
    <property type="project" value="InterPro"/>
</dbReference>
<dbReference type="EMBL" id="JAHJDP010000023">
    <property type="protein sequence ID" value="MBU2690018.1"/>
    <property type="molecule type" value="Genomic_DNA"/>
</dbReference>
<accession>A0A948RS59</accession>
<feature type="transmembrane region" description="Helical" evidence="2">
    <location>
        <begin position="12"/>
        <end position="31"/>
    </location>
</feature>
<dbReference type="InterPro" id="IPR012902">
    <property type="entry name" value="N_methyl_site"/>
</dbReference>